<dbReference type="AlphaFoldDB" id="A0A437PH81"/>
<keyword evidence="2" id="KW-1185">Reference proteome</keyword>
<gene>
    <name evidence="1" type="ORF">EOE48_00790</name>
</gene>
<protein>
    <submittedName>
        <fullName evidence="1">Uncharacterized protein</fullName>
    </submittedName>
</protein>
<dbReference type="Proteomes" id="UP000286997">
    <property type="component" value="Unassembled WGS sequence"/>
</dbReference>
<dbReference type="EMBL" id="SACP01000001">
    <property type="protein sequence ID" value="RVU21628.1"/>
    <property type="molecule type" value="Genomic_DNA"/>
</dbReference>
<accession>A0A437PH81</accession>
<proteinExistence type="predicted"/>
<evidence type="ECO:0000313" key="2">
    <source>
        <dbReference type="Proteomes" id="UP000286997"/>
    </source>
</evidence>
<comment type="caution">
    <text evidence="1">The sequence shown here is derived from an EMBL/GenBank/DDBJ whole genome shotgun (WGS) entry which is preliminary data.</text>
</comment>
<sequence length="73" mass="7870">MNGFLAIVLVCAAAVPVQECDEAHALDVRMTRVTNELGCALGWQEIVARSGLREDLGRGAYLKTACRRVRAPG</sequence>
<organism evidence="1 2">
    <name type="scientific">Methylobacterium oryzihabitans</name>
    <dbReference type="NCBI Taxonomy" id="2499852"/>
    <lineage>
        <taxon>Bacteria</taxon>
        <taxon>Pseudomonadati</taxon>
        <taxon>Pseudomonadota</taxon>
        <taxon>Alphaproteobacteria</taxon>
        <taxon>Hyphomicrobiales</taxon>
        <taxon>Methylobacteriaceae</taxon>
        <taxon>Methylobacterium</taxon>
    </lineage>
</organism>
<reference evidence="1 2" key="1">
    <citation type="submission" date="2019-01" db="EMBL/GenBank/DDBJ databases">
        <authorList>
            <person name="Chen W.-M."/>
        </authorList>
    </citation>
    <scope>NUCLEOTIDE SEQUENCE [LARGE SCALE GENOMIC DNA]</scope>
    <source>
        <strain evidence="1 2">TER-1</strain>
    </source>
</reference>
<name>A0A437PH81_9HYPH</name>
<dbReference type="OrthoDB" id="7997682at2"/>
<evidence type="ECO:0000313" key="1">
    <source>
        <dbReference type="EMBL" id="RVU21628.1"/>
    </source>
</evidence>
<dbReference type="RefSeq" id="WP_127726871.1">
    <property type="nucleotide sequence ID" value="NZ_SACP01000001.1"/>
</dbReference>